<dbReference type="InterPro" id="IPR050425">
    <property type="entry name" value="NAD(P)_dehydrat-like"/>
</dbReference>
<comment type="catalytic activity">
    <reaction evidence="12">
        <text>(2S)-flavan-4-ol + NADP(+) = (2S)-flavanone + NADPH + H(+)</text>
        <dbReference type="Rhea" id="RHEA:11228"/>
        <dbReference type="ChEBI" id="CHEBI:15378"/>
        <dbReference type="ChEBI" id="CHEBI:15605"/>
        <dbReference type="ChEBI" id="CHEBI:15606"/>
        <dbReference type="ChEBI" id="CHEBI:57783"/>
        <dbReference type="ChEBI" id="CHEBI:58349"/>
        <dbReference type="EC" id="1.1.1.234"/>
    </reaction>
</comment>
<protein>
    <recommendedName>
        <fullName evidence="9">Dihydroflavonol 4-reductase</fullName>
        <ecNumber evidence="8">1.1.1.219</ecNumber>
        <ecNumber evidence="7">1.1.1.234</ecNumber>
    </recommendedName>
    <alternativeName>
        <fullName evidence="11">Dihydrokaempferol 4-reductase</fullName>
    </alternativeName>
    <alternativeName>
        <fullName evidence="10">Flavanone 4-reductase</fullName>
    </alternativeName>
</protein>
<keyword evidence="2" id="KW-0521">NADP</keyword>
<dbReference type="InterPro" id="IPR001509">
    <property type="entry name" value="Epimerase_deHydtase"/>
</dbReference>
<keyword evidence="16" id="KW-1185">Reference proteome</keyword>
<dbReference type="GO" id="GO:0009813">
    <property type="term" value="P:flavonoid biosynthetic process"/>
    <property type="evidence" value="ECO:0007669"/>
    <property type="project" value="UniProtKB-KW"/>
</dbReference>
<proteinExistence type="inferred from homology"/>
<name>A0ABC8UZL2_9AQUA</name>
<evidence type="ECO:0000256" key="1">
    <source>
        <dbReference type="ARBA" id="ARBA00004935"/>
    </source>
</evidence>
<dbReference type="GO" id="GO:0045552">
    <property type="term" value="F:dihydroflavanol 4-reductase activity"/>
    <property type="evidence" value="ECO:0007669"/>
    <property type="project" value="UniProtKB-EC"/>
</dbReference>
<evidence type="ECO:0000256" key="3">
    <source>
        <dbReference type="ARBA" id="ARBA00023002"/>
    </source>
</evidence>
<keyword evidence="3" id="KW-0560">Oxidoreductase</keyword>
<evidence type="ECO:0000256" key="5">
    <source>
        <dbReference type="ARBA" id="ARBA00023445"/>
    </source>
</evidence>
<dbReference type="FunFam" id="3.40.50.720:FF:000085">
    <property type="entry name" value="Dihydroflavonol reductase"/>
    <property type="match status" value="1"/>
</dbReference>
<dbReference type="EC" id="1.1.1.234" evidence="7"/>
<dbReference type="SUPFAM" id="SSF51735">
    <property type="entry name" value="NAD(P)-binding Rossmann-fold domains"/>
    <property type="match status" value="1"/>
</dbReference>
<evidence type="ECO:0000256" key="13">
    <source>
        <dbReference type="ARBA" id="ARBA00049132"/>
    </source>
</evidence>
<dbReference type="GO" id="GO:0047890">
    <property type="term" value="F:flavanone 4-reductase activity"/>
    <property type="evidence" value="ECO:0007669"/>
    <property type="project" value="UniProtKB-EC"/>
</dbReference>
<evidence type="ECO:0000256" key="11">
    <source>
        <dbReference type="ARBA" id="ARBA00042831"/>
    </source>
</evidence>
<dbReference type="Pfam" id="PF01370">
    <property type="entry name" value="Epimerase"/>
    <property type="match status" value="1"/>
</dbReference>
<feature type="domain" description="NAD-dependent epimerase/dehydratase" evidence="14">
    <location>
        <begin position="4"/>
        <end position="211"/>
    </location>
</feature>
<evidence type="ECO:0000256" key="8">
    <source>
        <dbReference type="ARBA" id="ARBA00039057"/>
    </source>
</evidence>
<organism evidence="15 16">
    <name type="scientific">Ilex paraguariensis</name>
    <name type="common">yerba mate</name>
    <dbReference type="NCBI Taxonomy" id="185542"/>
    <lineage>
        <taxon>Eukaryota</taxon>
        <taxon>Viridiplantae</taxon>
        <taxon>Streptophyta</taxon>
        <taxon>Embryophyta</taxon>
        <taxon>Tracheophyta</taxon>
        <taxon>Spermatophyta</taxon>
        <taxon>Magnoliopsida</taxon>
        <taxon>eudicotyledons</taxon>
        <taxon>Gunneridae</taxon>
        <taxon>Pentapetalae</taxon>
        <taxon>asterids</taxon>
        <taxon>campanulids</taxon>
        <taxon>Aquifoliales</taxon>
        <taxon>Aquifoliaceae</taxon>
        <taxon>Ilex</taxon>
    </lineage>
</organism>
<evidence type="ECO:0000313" key="16">
    <source>
        <dbReference type="Proteomes" id="UP001642360"/>
    </source>
</evidence>
<evidence type="ECO:0000256" key="2">
    <source>
        <dbReference type="ARBA" id="ARBA00022857"/>
    </source>
</evidence>
<dbReference type="PANTHER" id="PTHR10366">
    <property type="entry name" value="NAD DEPENDENT EPIMERASE/DEHYDRATASE"/>
    <property type="match status" value="1"/>
</dbReference>
<comment type="pathway">
    <text evidence="1">Pigment biosynthesis; anthocyanin biosynthesis.</text>
</comment>
<comment type="caution">
    <text evidence="15">The sequence shown here is derived from an EMBL/GenBank/DDBJ whole genome shotgun (WGS) entry which is preliminary data.</text>
</comment>
<evidence type="ECO:0000256" key="9">
    <source>
        <dbReference type="ARBA" id="ARBA00039963"/>
    </source>
</evidence>
<comment type="catalytic activity">
    <reaction evidence="13">
        <text>a (2R,3S,4S)-leucoanthocyanidin + NADP(+) = a (2R,3R)-dihydroflavonol + NADPH + H(+)</text>
        <dbReference type="Rhea" id="RHEA:54444"/>
        <dbReference type="ChEBI" id="CHEBI:15378"/>
        <dbReference type="ChEBI" id="CHEBI:57783"/>
        <dbReference type="ChEBI" id="CHEBI:58349"/>
        <dbReference type="ChEBI" id="CHEBI:138176"/>
        <dbReference type="ChEBI" id="CHEBI:138188"/>
        <dbReference type="EC" id="1.1.1.219"/>
    </reaction>
</comment>
<evidence type="ECO:0000259" key="14">
    <source>
        <dbReference type="Pfam" id="PF01370"/>
    </source>
</evidence>
<dbReference type="Gene3D" id="3.40.50.720">
    <property type="entry name" value="NAD(P)-binding Rossmann-like Domain"/>
    <property type="match status" value="1"/>
</dbReference>
<comment type="function">
    <text evidence="6">Bifunctional enzyme involved in flavonoid metabolism.</text>
</comment>
<reference evidence="15 16" key="1">
    <citation type="submission" date="2024-02" db="EMBL/GenBank/DDBJ databases">
        <authorList>
            <person name="Vignale AGUSTIN F."/>
            <person name="Sosa J E."/>
            <person name="Modenutti C."/>
        </authorList>
    </citation>
    <scope>NUCLEOTIDE SEQUENCE [LARGE SCALE GENOMIC DNA]</scope>
</reference>
<accession>A0ABC8UZL2</accession>
<dbReference type="InterPro" id="IPR036291">
    <property type="entry name" value="NAD(P)-bd_dom_sf"/>
</dbReference>
<evidence type="ECO:0000256" key="12">
    <source>
        <dbReference type="ARBA" id="ARBA00048870"/>
    </source>
</evidence>
<evidence type="ECO:0000313" key="15">
    <source>
        <dbReference type="EMBL" id="CAK9186520.1"/>
    </source>
</evidence>
<dbReference type="Proteomes" id="UP001642360">
    <property type="component" value="Unassembled WGS sequence"/>
</dbReference>
<dbReference type="CDD" id="cd08958">
    <property type="entry name" value="FR_SDR_e"/>
    <property type="match status" value="1"/>
</dbReference>
<evidence type="ECO:0000256" key="4">
    <source>
        <dbReference type="ARBA" id="ARBA00023241"/>
    </source>
</evidence>
<dbReference type="AlphaFoldDB" id="A0ABC8UZL2"/>
<keyword evidence="4" id="KW-0284">Flavonoid biosynthesis</keyword>
<gene>
    <name evidence="15" type="ORF">ILEXP_LOCUS57015</name>
</gene>
<dbReference type="EMBL" id="CAUOFW020009613">
    <property type="protein sequence ID" value="CAK9186520.1"/>
    <property type="molecule type" value="Genomic_DNA"/>
</dbReference>
<evidence type="ECO:0000256" key="6">
    <source>
        <dbReference type="ARBA" id="ARBA00037100"/>
    </source>
</evidence>
<evidence type="ECO:0000256" key="10">
    <source>
        <dbReference type="ARBA" id="ARBA00042087"/>
    </source>
</evidence>
<comment type="similarity">
    <text evidence="5">Belongs to the NAD(P)-dependent epimerase/dehydratase family. Dihydroflavonol-4-reductase subfamily.</text>
</comment>
<dbReference type="EC" id="1.1.1.219" evidence="8"/>
<evidence type="ECO:0000256" key="7">
    <source>
        <dbReference type="ARBA" id="ARBA00039055"/>
    </source>
</evidence>
<sequence>MLNKKKDISFLKNLPGASERLQIFNADLDTPESFEAAIAGCIGVFHVAHPIDFEDKETEEIKAKRAISGILGILKACLESKTVKRVVYTSSAAAVTCNDKGLDVMDESTWSDVDFLRALKPLGASYMITKTLTEKAALEFAEKHGLDLVTIIPTFINGPFVCPRLPGSVRTSMAMILDDKDQYSLPSSVPMVHVDDVASAHIFLLEYPSAKGRYICSRVEITIDKMAEFLSSRYPEYQIPDAHSLKEMKGIKFSGLSSKKLLDTGFKYEHSLEDMYDDAIQCCKQKGFL</sequence>
<dbReference type="PANTHER" id="PTHR10366:SF563">
    <property type="entry name" value="CINNAMOYL-COA REDUCTASE 16"/>
    <property type="match status" value="1"/>
</dbReference>